<dbReference type="HAMAP" id="MF_00101">
    <property type="entry name" value="AcpS"/>
    <property type="match status" value="1"/>
</dbReference>
<feature type="binding site" evidence="8">
    <location>
        <position position="8"/>
    </location>
    <ligand>
        <name>Mg(2+)</name>
        <dbReference type="ChEBI" id="CHEBI:18420"/>
    </ligand>
</feature>
<dbReference type="NCBIfam" id="NF000835">
    <property type="entry name" value="PRK00070.4-1"/>
    <property type="match status" value="1"/>
</dbReference>
<comment type="subcellular location">
    <subcellularLocation>
        <location evidence="8">Cytoplasm</location>
    </subcellularLocation>
</comment>
<accession>A0ABC7ZIQ1</accession>
<evidence type="ECO:0000256" key="1">
    <source>
        <dbReference type="ARBA" id="ARBA00022516"/>
    </source>
</evidence>
<dbReference type="InterPro" id="IPR008278">
    <property type="entry name" value="4-PPantetheinyl_Trfase_dom"/>
</dbReference>
<evidence type="ECO:0000259" key="9">
    <source>
        <dbReference type="Pfam" id="PF01648"/>
    </source>
</evidence>
<feature type="binding site" evidence="8">
    <location>
        <position position="58"/>
    </location>
    <ligand>
        <name>Mg(2+)</name>
        <dbReference type="ChEBI" id="CHEBI:18420"/>
    </ligand>
</feature>
<evidence type="ECO:0000256" key="8">
    <source>
        <dbReference type="HAMAP-Rule" id="MF_00101"/>
    </source>
</evidence>
<evidence type="ECO:0000256" key="2">
    <source>
        <dbReference type="ARBA" id="ARBA00022679"/>
    </source>
</evidence>
<keyword evidence="2 8" id="KW-0808">Transferase</keyword>
<dbReference type="Pfam" id="PF01648">
    <property type="entry name" value="ACPS"/>
    <property type="match status" value="1"/>
</dbReference>
<comment type="function">
    <text evidence="8">Transfers the 4'-phosphopantetheine moiety from coenzyme A to a Ser of acyl-carrier-protein.</text>
</comment>
<dbReference type="InterPro" id="IPR004568">
    <property type="entry name" value="Ppantetheine-prot_Trfase_dom"/>
</dbReference>
<dbReference type="GO" id="GO:0005737">
    <property type="term" value="C:cytoplasm"/>
    <property type="evidence" value="ECO:0007669"/>
    <property type="project" value="UniProtKB-SubCell"/>
</dbReference>
<keyword evidence="6 8" id="KW-0443">Lipid metabolism</keyword>
<evidence type="ECO:0000256" key="5">
    <source>
        <dbReference type="ARBA" id="ARBA00022842"/>
    </source>
</evidence>
<proteinExistence type="inferred from homology"/>
<keyword evidence="4 8" id="KW-0276">Fatty acid metabolism</keyword>
<evidence type="ECO:0000313" key="11">
    <source>
        <dbReference type="Proteomes" id="UP000005254"/>
    </source>
</evidence>
<dbReference type="NCBIfam" id="TIGR00556">
    <property type="entry name" value="pantethn_trn"/>
    <property type="match status" value="1"/>
</dbReference>
<keyword evidence="1 8" id="KW-0444">Lipid biosynthesis</keyword>
<dbReference type="Gene3D" id="3.90.470.20">
    <property type="entry name" value="4'-phosphopantetheinyl transferase domain"/>
    <property type="match status" value="1"/>
</dbReference>
<keyword evidence="5 8" id="KW-0460">Magnesium</keyword>
<evidence type="ECO:0000256" key="6">
    <source>
        <dbReference type="ARBA" id="ARBA00023098"/>
    </source>
</evidence>
<keyword evidence="3 8" id="KW-0479">Metal-binding</keyword>
<feature type="domain" description="4'-phosphopantetheinyl transferase" evidence="9">
    <location>
        <begin position="4"/>
        <end position="66"/>
    </location>
</feature>
<protein>
    <recommendedName>
        <fullName evidence="8">Holo-[acyl-carrier-protein] synthase</fullName>
        <shortName evidence="8">Holo-ACP synthase</shortName>
        <ecNumber evidence="8">2.7.8.7</ecNumber>
    </recommendedName>
    <alternativeName>
        <fullName evidence="8">4'-phosphopantetheinyl transferase AcpS</fullName>
    </alternativeName>
</protein>
<dbReference type="Proteomes" id="UP000005254">
    <property type="component" value="Chromosome"/>
</dbReference>
<dbReference type="InterPro" id="IPR037143">
    <property type="entry name" value="4-PPantetheinyl_Trfase_dom_sf"/>
</dbReference>
<name>A0ABC7ZIQ1_MYCGT</name>
<dbReference type="SUPFAM" id="SSF56214">
    <property type="entry name" value="4'-phosphopantetheinyl transferase"/>
    <property type="match status" value="1"/>
</dbReference>
<evidence type="ECO:0000256" key="4">
    <source>
        <dbReference type="ARBA" id="ARBA00022832"/>
    </source>
</evidence>
<dbReference type="EMBL" id="CP003772">
    <property type="protein sequence ID" value="AFQ04032.1"/>
    <property type="molecule type" value="Genomic_DNA"/>
</dbReference>
<comment type="cofactor">
    <cofactor evidence="8">
        <name>Mg(2+)</name>
        <dbReference type="ChEBI" id="CHEBI:18420"/>
    </cofactor>
</comment>
<evidence type="ECO:0000313" key="10">
    <source>
        <dbReference type="EMBL" id="AFQ04032.1"/>
    </source>
</evidence>
<dbReference type="GO" id="GO:0000287">
    <property type="term" value="F:magnesium ion binding"/>
    <property type="evidence" value="ECO:0007669"/>
    <property type="project" value="UniProtKB-UniRule"/>
</dbReference>
<dbReference type="GO" id="GO:0008897">
    <property type="term" value="F:holo-[acyl-carrier-protein] synthase activity"/>
    <property type="evidence" value="ECO:0007669"/>
    <property type="project" value="UniProtKB-UniRule"/>
</dbReference>
<keyword evidence="8" id="KW-0963">Cytoplasm</keyword>
<gene>
    <name evidence="8 10" type="primary">acpS</name>
    <name evidence="10" type="ORF">CM1_01260</name>
</gene>
<evidence type="ECO:0000256" key="7">
    <source>
        <dbReference type="ARBA" id="ARBA00023160"/>
    </source>
</evidence>
<dbReference type="InterPro" id="IPR002582">
    <property type="entry name" value="ACPS"/>
</dbReference>
<comment type="similarity">
    <text evidence="8">Belongs to the P-Pant transferase superfamily. AcpS family.</text>
</comment>
<reference evidence="10 11" key="1">
    <citation type="journal article" date="2012" name="J. Bacteriol.">
        <title>Draft Genome Sequences of Four Axenic Mycoplasma genitalium Strains Isolated from Denmark, Japan, and Australia.</title>
        <authorList>
            <person name="McGowin C.L."/>
            <person name="Ma L."/>
            <person name="Jensen J.S."/>
            <person name="Mancuso M.M."/>
            <person name="Hamasuna R."/>
            <person name="Adegboye D."/>
            <person name="Martin D.H."/>
        </authorList>
    </citation>
    <scope>NUCLEOTIDE SEQUENCE [LARGE SCALE GENOMIC DNA]</scope>
    <source>
        <strain evidence="10 11">M6320</strain>
    </source>
</reference>
<evidence type="ECO:0000256" key="3">
    <source>
        <dbReference type="ARBA" id="ARBA00022723"/>
    </source>
</evidence>
<dbReference type="AlphaFoldDB" id="A0ABC7ZIQ1"/>
<dbReference type="EC" id="2.7.8.7" evidence="8"/>
<organism evidence="10 11">
    <name type="scientific">Mycoplasmoides genitalium M6320</name>
    <dbReference type="NCBI Taxonomy" id="662945"/>
    <lineage>
        <taxon>Bacteria</taxon>
        <taxon>Bacillati</taxon>
        <taxon>Mycoplasmatota</taxon>
        <taxon>Mycoplasmoidales</taxon>
        <taxon>Mycoplasmoidaceae</taxon>
        <taxon>Mycoplasmoides</taxon>
    </lineage>
</organism>
<dbReference type="KEGG" id="mgx:CM1_01260"/>
<sequence length="114" mass="13180">MVVGIGIDVVQLKRFLTLVETSDCFAKRLLTNNELNSYWKLNNNQRANFLAVHWTLKEAIYKATSHIKPLFTKLEIYKLNNQYRCEFIQNINLLLSVSYTNCHVSAICLAQQNG</sequence>
<comment type="catalytic activity">
    <reaction evidence="8">
        <text>apo-[ACP] + CoA = holo-[ACP] + adenosine 3',5'-bisphosphate + H(+)</text>
        <dbReference type="Rhea" id="RHEA:12068"/>
        <dbReference type="Rhea" id="RHEA-COMP:9685"/>
        <dbReference type="Rhea" id="RHEA-COMP:9690"/>
        <dbReference type="ChEBI" id="CHEBI:15378"/>
        <dbReference type="ChEBI" id="CHEBI:29999"/>
        <dbReference type="ChEBI" id="CHEBI:57287"/>
        <dbReference type="ChEBI" id="CHEBI:58343"/>
        <dbReference type="ChEBI" id="CHEBI:64479"/>
        <dbReference type="EC" id="2.7.8.7"/>
    </reaction>
</comment>
<dbReference type="GO" id="GO:0006633">
    <property type="term" value="P:fatty acid biosynthetic process"/>
    <property type="evidence" value="ECO:0007669"/>
    <property type="project" value="UniProtKB-UniRule"/>
</dbReference>
<dbReference type="RefSeq" id="WP_014894429.1">
    <property type="nucleotide sequence ID" value="NC_018497.1"/>
</dbReference>
<keyword evidence="7 8" id="KW-0275">Fatty acid biosynthesis</keyword>